<dbReference type="InterPro" id="IPR051175">
    <property type="entry name" value="CLK_kinases"/>
</dbReference>
<dbReference type="GO" id="GO:0005634">
    <property type="term" value="C:nucleus"/>
    <property type="evidence" value="ECO:0007669"/>
    <property type="project" value="TreeGrafter"/>
</dbReference>
<keyword evidence="5" id="KW-0067">ATP-binding</keyword>
<evidence type="ECO:0000256" key="5">
    <source>
        <dbReference type="ARBA" id="ARBA00022840"/>
    </source>
</evidence>
<dbReference type="GO" id="GO:0043484">
    <property type="term" value="P:regulation of RNA splicing"/>
    <property type="evidence" value="ECO:0007669"/>
    <property type="project" value="TreeGrafter"/>
</dbReference>
<evidence type="ECO:0000313" key="6">
    <source>
        <dbReference type="EMBL" id="KAK1673307.1"/>
    </source>
</evidence>
<reference evidence="6" key="1">
    <citation type="submission" date="2021-06" db="EMBL/GenBank/DDBJ databases">
        <title>Comparative genomics, transcriptomics and evolutionary studies reveal genomic signatures of adaptation to plant cell wall in hemibiotrophic fungi.</title>
        <authorList>
            <consortium name="DOE Joint Genome Institute"/>
            <person name="Baroncelli R."/>
            <person name="Diaz J.F."/>
            <person name="Benocci T."/>
            <person name="Peng M."/>
            <person name="Battaglia E."/>
            <person name="Haridas S."/>
            <person name="Andreopoulos W."/>
            <person name="Labutti K."/>
            <person name="Pangilinan J."/>
            <person name="Floch G.L."/>
            <person name="Makela M.R."/>
            <person name="Henrissat B."/>
            <person name="Grigoriev I.V."/>
            <person name="Crouch J.A."/>
            <person name="De Vries R.P."/>
            <person name="Sukno S.A."/>
            <person name="Thon M.R."/>
        </authorList>
    </citation>
    <scope>NUCLEOTIDE SEQUENCE</scope>
    <source>
        <strain evidence="6">CBS 193.32</strain>
    </source>
</reference>
<evidence type="ECO:0000256" key="3">
    <source>
        <dbReference type="ARBA" id="ARBA00022741"/>
    </source>
</evidence>
<comment type="caution">
    <text evidence="6">The sequence shown here is derived from an EMBL/GenBank/DDBJ whole genome shotgun (WGS) entry which is preliminary data.</text>
</comment>
<dbReference type="EMBL" id="JAHMHR010000032">
    <property type="protein sequence ID" value="KAK1673307.1"/>
    <property type="molecule type" value="Genomic_DNA"/>
</dbReference>
<dbReference type="SUPFAM" id="SSF56112">
    <property type="entry name" value="Protein kinase-like (PK-like)"/>
    <property type="match status" value="1"/>
</dbReference>
<dbReference type="Proteomes" id="UP001224890">
    <property type="component" value="Unassembled WGS sequence"/>
</dbReference>
<name>A0AAJ0AJ31_9PEZI</name>
<proteinExistence type="predicted"/>
<evidence type="ECO:0008006" key="8">
    <source>
        <dbReference type="Google" id="ProtNLM"/>
    </source>
</evidence>
<dbReference type="PANTHER" id="PTHR45646:SF11">
    <property type="entry name" value="SERINE_THREONINE-PROTEIN KINASE DOA"/>
    <property type="match status" value="1"/>
</dbReference>
<keyword evidence="7" id="KW-1185">Reference proteome</keyword>
<evidence type="ECO:0000313" key="7">
    <source>
        <dbReference type="Proteomes" id="UP001224890"/>
    </source>
</evidence>
<dbReference type="RefSeq" id="XP_060427310.1">
    <property type="nucleotide sequence ID" value="XM_060575410.1"/>
</dbReference>
<keyword evidence="3" id="KW-0547">Nucleotide-binding</keyword>
<dbReference type="GeneID" id="85459936"/>
<keyword evidence="2" id="KW-0808">Transferase</keyword>
<evidence type="ECO:0000256" key="1">
    <source>
        <dbReference type="ARBA" id="ARBA00022527"/>
    </source>
</evidence>
<evidence type="ECO:0000256" key="2">
    <source>
        <dbReference type="ARBA" id="ARBA00022679"/>
    </source>
</evidence>
<keyword evidence="4" id="KW-0418">Kinase</keyword>
<evidence type="ECO:0000256" key="4">
    <source>
        <dbReference type="ARBA" id="ARBA00022777"/>
    </source>
</evidence>
<organism evidence="6 7">
    <name type="scientific">Colletotrichum godetiae</name>
    <dbReference type="NCBI Taxonomy" id="1209918"/>
    <lineage>
        <taxon>Eukaryota</taxon>
        <taxon>Fungi</taxon>
        <taxon>Dikarya</taxon>
        <taxon>Ascomycota</taxon>
        <taxon>Pezizomycotina</taxon>
        <taxon>Sordariomycetes</taxon>
        <taxon>Hypocreomycetidae</taxon>
        <taxon>Glomerellales</taxon>
        <taxon>Glomerellaceae</taxon>
        <taxon>Colletotrichum</taxon>
        <taxon>Colletotrichum acutatum species complex</taxon>
    </lineage>
</organism>
<gene>
    <name evidence="6" type="ORF">BDP55DRAFT_670807</name>
</gene>
<protein>
    <recommendedName>
        <fullName evidence="8">Protein kinase domain-containing protein</fullName>
    </recommendedName>
</protein>
<dbReference type="GO" id="GO:0005524">
    <property type="term" value="F:ATP binding"/>
    <property type="evidence" value="ECO:0007669"/>
    <property type="project" value="UniProtKB-KW"/>
</dbReference>
<dbReference type="AlphaFoldDB" id="A0AAJ0AJ31"/>
<dbReference type="GO" id="GO:0004674">
    <property type="term" value="F:protein serine/threonine kinase activity"/>
    <property type="evidence" value="ECO:0007669"/>
    <property type="project" value="UniProtKB-KW"/>
</dbReference>
<dbReference type="PANTHER" id="PTHR45646">
    <property type="entry name" value="SERINE/THREONINE-PROTEIN KINASE DOA-RELATED"/>
    <property type="match status" value="1"/>
</dbReference>
<keyword evidence="1" id="KW-0723">Serine/threonine-protein kinase</keyword>
<dbReference type="Gene3D" id="1.10.510.10">
    <property type="entry name" value="Transferase(Phosphotransferase) domain 1"/>
    <property type="match status" value="1"/>
</dbReference>
<sequence length="179" mass="20490">MFGKKLRLPVSYPADVWALGCFIFVLYGRMGIFGTYTPGHDGVLAVMTHCMGKPPATWWNAWDKGEKHVDDDCDYIRNGKAETKAAEPDTIEGRVLKRIPEHRGIISNPEEKYMVSQEELRDLAAMLQRIFRWEPKTRVTAEELNSDPWMQKWGVPAKEAMEEGLRKEAQRVREAPGLV</sequence>
<dbReference type="InterPro" id="IPR011009">
    <property type="entry name" value="Kinase-like_dom_sf"/>
</dbReference>
<accession>A0AAJ0AJ31</accession>